<dbReference type="PROSITE" id="PS01124">
    <property type="entry name" value="HTH_ARAC_FAMILY_2"/>
    <property type="match status" value="1"/>
</dbReference>
<dbReference type="GO" id="GO:0000976">
    <property type="term" value="F:transcription cis-regulatory region binding"/>
    <property type="evidence" value="ECO:0007669"/>
    <property type="project" value="TreeGrafter"/>
</dbReference>
<proteinExistence type="predicted"/>
<evidence type="ECO:0000256" key="3">
    <source>
        <dbReference type="ARBA" id="ARBA00023163"/>
    </source>
</evidence>
<gene>
    <name evidence="5" type="primary">ureR</name>
    <name evidence="5" type="ORF">ENSA7_09330</name>
</gene>
<dbReference type="AlphaFoldDB" id="A0A2S9YW86"/>
<keyword evidence="2" id="KW-0238">DNA-binding</keyword>
<keyword evidence="3" id="KW-0804">Transcription</keyword>
<dbReference type="GO" id="GO:0005829">
    <property type="term" value="C:cytosol"/>
    <property type="evidence" value="ECO:0007669"/>
    <property type="project" value="TreeGrafter"/>
</dbReference>
<dbReference type="PRINTS" id="PR00032">
    <property type="entry name" value="HTHARAC"/>
</dbReference>
<keyword evidence="1" id="KW-0805">Transcription regulation</keyword>
<evidence type="ECO:0000313" key="5">
    <source>
        <dbReference type="EMBL" id="PRQ09344.1"/>
    </source>
</evidence>
<evidence type="ECO:0000313" key="6">
    <source>
        <dbReference type="Proteomes" id="UP000238823"/>
    </source>
</evidence>
<organism evidence="5 6">
    <name type="scientific">Enhygromyxa salina</name>
    <dbReference type="NCBI Taxonomy" id="215803"/>
    <lineage>
        <taxon>Bacteria</taxon>
        <taxon>Pseudomonadati</taxon>
        <taxon>Myxococcota</taxon>
        <taxon>Polyangia</taxon>
        <taxon>Nannocystales</taxon>
        <taxon>Nannocystaceae</taxon>
        <taxon>Enhygromyxa</taxon>
    </lineage>
</organism>
<dbReference type="Pfam" id="PF12833">
    <property type="entry name" value="HTH_18"/>
    <property type="match status" value="1"/>
</dbReference>
<dbReference type="InterPro" id="IPR009057">
    <property type="entry name" value="Homeodomain-like_sf"/>
</dbReference>
<dbReference type="SMART" id="SM00342">
    <property type="entry name" value="HTH_ARAC"/>
    <property type="match status" value="1"/>
</dbReference>
<name>A0A2S9YW86_9BACT</name>
<dbReference type="InterPro" id="IPR018060">
    <property type="entry name" value="HTH_AraC"/>
</dbReference>
<dbReference type="SUPFAM" id="SSF46689">
    <property type="entry name" value="Homeodomain-like"/>
    <property type="match status" value="1"/>
</dbReference>
<dbReference type="EMBL" id="PVNL01000028">
    <property type="protein sequence ID" value="PRQ09344.1"/>
    <property type="molecule type" value="Genomic_DNA"/>
</dbReference>
<dbReference type="RefSeq" id="WP_181233154.1">
    <property type="nucleotide sequence ID" value="NZ_PVNL01000028.1"/>
</dbReference>
<feature type="domain" description="HTH araC/xylS-type" evidence="4">
    <location>
        <begin position="222"/>
        <end position="319"/>
    </location>
</feature>
<evidence type="ECO:0000256" key="1">
    <source>
        <dbReference type="ARBA" id="ARBA00023015"/>
    </source>
</evidence>
<dbReference type="Gene3D" id="1.10.10.60">
    <property type="entry name" value="Homeodomain-like"/>
    <property type="match status" value="1"/>
</dbReference>
<sequence length="330" mass="37184">MSGRIHHVIASLVVDGLRHVAPEIPFDVEVLREIAEADEREGVDLVGYRRLLQVAHAHDGGLALLSAGQLARERSHPLLFVLLNSDSPESVIDKQVRLAAFIHSRHHLVLEHIGAREMTLVHVSSEDTPPEPAEHLAACGQYLVVFEEIGCRELCCRFPDSAQPQRWVYEAGRFRAPAPGGGYQRWHLRWASFEPTRKPMPGLDELLLADQRELRESVGPAAEVERVVRRDLARTWKLAEVAASLEMSPRSLQRTLAGVGERYSDLIDRIRNDEAARLLRETSLSVTEIGYVCGFADAAHFSRSFKRRFEQPPSVYRQQQPGLDSLEFSR</sequence>
<dbReference type="InterPro" id="IPR020449">
    <property type="entry name" value="Tscrpt_reg_AraC-type_HTH"/>
</dbReference>
<comment type="caution">
    <text evidence="5">The sequence shown here is derived from an EMBL/GenBank/DDBJ whole genome shotgun (WGS) entry which is preliminary data.</text>
</comment>
<dbReference type="PANTHER" id="PTHR47894">
    <property type="entry name" value="HTH-TYPE TRANSCRIPTIONAL REGULATOR GADX"/>
    <property type="match status" value="1"/>
</dbReference>
<accession>A0A2S9YW86</accession>
<dbReference type="PANTHER" id="PTHR47894:SF4">
    <property type="entry name" value="HTH-TYPE TRANSCRIPTIONAL REGULATOR GADX"/>
    <property type="match status" value="1"/>
</dbReference>
<reference evidence="5 6" key="1">
    <citation type="submission" date="2018-03" db="EMBL/GenBank/DDBJ databases">
        <title>Draft Genome Sequences of the Obligatory Marine Myxobacteria Enhygromyxa salina SWB007.</title>
        <authorList>
            <person name="Poehlein A."/>
            <person name="Moghaddam J.A."/>
            <person name="Harms H."/>
            <person name="Alanjari M."/>
            <person name="Koenig G.M."/>
            <person name="Daniel R."/>
            <person name="Schaeberle T.F."/>
        </authorList>
    </citation>
    <scope>NUCLEOTIDE SEQUENCE [LARGE SCALE GENOMIC DNA]</scope>
    <source>
        <strain evidence="5 6">SWB007</strain>
    </source>
</reference>
<dbReference type="Proteomes" id="UP000238823">
    <property type="component" value="Unassembled WGS sequence"/>
</dbReference>
<evidence type="ECO:0000259" key="4">
    <source>
        <dbReference type="PROSITE" id="PS01124"/>
    </source>
</evidence>
<dbReference type="GO" id="GO:0003700">
    <property type="term" value="F:DNA-binding transcription factor activity"/>
    <property type="evidence" value="ECO:0007669"/>
    <property type="project" value="InterPro"/>
</dbReference>
<evidence type="ECO:0000256" key="2">
    <source>
        <dbReference type="ARBA" id="ARBA00023125"/>
    </source>
</evidence>
<protein>
    <submittedName>
        <fullName evidence="5">Urease operon transcriptional activator</fullName>
    </submittedName>
</protein>